<gene>
    <name evidence="2" type="ORF">OJ962_12670</name>
</gene>
<dbReference type="InterPro" id="IPR000182">
    <property type="entry name" value="GNAT_dom"/>
</dbReference>
<dbReference type="CDD" id="cd04301">
    <property type="entry name" value="NAT_SF"/>
    <property type="match status" value="1"/>
</dbReference>
<sequence length="172" mass="18853">MKIAFGGHGVEAELARIVNAAYDSGEAGLWRPGWRRVSAERMRELVAAGEIAVAGDPPVGCVRIQRLDEDTAMFGMLSVDPAAHGTGLGRALIAFAESAYDVSEMELELLIPRGAPLPSKVRLHDWYSRLGYRQVGRRDFDEPELARPADLWVYRKNLRAAPATDAPPRADT</sequence>
<dbReference type="Proteomes" id="UP001147700">
    <property type="component" value="Unassembled WGS sequence"/>
</dbReference>
<feature type="domain" description="N-acetyltransferase" evidence="1">
    <location>
        <begin position="1"/>
        <end position="150"/>
    </location>
</feature>
<evidence type="ECO:0000313" key="2">
    <source>
        <dbReference type="EMBL" id="MDA0138350.1"/>
    </source>
</evidence>
<dbReference type="InterPro" id="IPR016181">
    <property type="entry name" value="Acyl_CoA_acyltransferase"/>
</dbReference>
<dbReference type="PROSITE" id="PS51186">
    <property type="entry name" value="GNAT"/>
    <property type="match status" value="1"/>
</dbReference>
<keyword evidence="3" id="KW-1185">Reference proteome</keyword>
<dbReference type="Pfam" id="PF13508">
    <property type="entry name" value="Acetyltransf_7"/>
    <property type="match status" value="1"/>
</dbReference>
<comment type="caution">
    <text evidence="2">The sequence shown here is derived from an EMBL/GenBank/DDBJ whole genome shotgun (WGS) entry which is preliminary data.</text>
</comment>
<protein>
    <submittedName>
        <fullName evidence="2">GNAT family N-acetyltransferase</fullName>
    </submittedName>
</protein>
<dbReference type="SUPFAM" id="SSF55729">
    <property type="entry name" value="Acyl-CoA N-acyltransferases (Nat)"/>
    <property type="match status" value="1"/>
</dbReference>
<dbReference type="EMBL" id="JAPCID010000015">
    <property type="protein sequence ID" value="MDA0138350.1"/>
    <property type="molecule type" value="Genomic_DNA"/>
</dbReference>
<dbReference type="RefSeq" id="WP_202957896.1">
    <property type="nucleotide sequence ID" value="NZ_JAPCID010000015.1"/>
</dbReference>
<accession>A0ABT4RIN8</accession>
<reference evidence="2" key="1">
    <citation type="submission" date="2022-10" db="EMBL/GenBank/DDBJ databases">
        <title>The WGS of Solirubrobacter sp. CPCC 204708.</title>
        <authorList>
            <person name="Jiang Z."/>
        </authorList>
    </citation>
    <scope>NUCLEOTIDE SEQUENCE</scope>
    <source>
        <strain evidence="2">CPCC 204708</strain>
    </source>
</reference>
<organism evidence="2 3">
    <name type="scientific">Solirubrobacter deserti</name>
    <dbReference type="NCBI Taxonomy" id="2282478"/>
    <lineage>
        <taxon>Bacteria</taxon>
        <taxon>Bacillati</taxon>
        <taxon>Actinomycetota</taxon>
        <taxon>Thermoleophilia</taxon>
        <taxon>Solirubrobacterales</taxon>
        <taxon>Solirubrobacteraceae</taxon>
        <taxon>Solirubrobacter</taxon>
    </lineage>
</organism>
<evidence type="ECO:0000259" key="1">
    <source>
        <dbReference type="PROSITE" id="PS51186"/>
    </source>
</evidence>
<proteinExistence type="predicted"/>
<evidence type="ECO:0000313" key="3">
    <source>
        <dbReference type="Proteomes" id="UP001147700"/>
    </source>
</evidence>
<dbReference type="Gene3D" id="3.40.630.30">
    <property type="match status" value="1"/>
</dbReference>
<name>A0ABT4RIN8_9ACTN</name>